<dbReference type="Proteomes" id="UP000559010">
    <property type="component" value="Unassembled WGS sequence"/>
</dbReference>
<dbReference type="SMART" id="SM00382">
    <property type="entry name" value="AAA"/>
    <property type="match status" value="1"/>
</dbReference>
<dbReference type="EMBL" id="JABBNU010000009">
    <property type="protein sequence ID" value="NMM49670.1"/>
    <property type="molecule type" value="Genomic_DNA"/>
</dbReference>
<dbReference type="AlphaFoldDB" id="A0A848J580"/>
<dbReference type="CDD" id="cd19481">
    <property type="entry name" value="RecA-like_protease"/>
    <property type="match status" value="1"/>
</dbReference>
<evidence type="ECO:0000259" key="4">
    <source>
        <dbReference type="SMART" id="SM00382"/>
    </source>
</evidence>
<comment type="similarity">
    <text evidence="1">Belongs to the AAA ATPase family.</text>
</comment>
<dbReference type="Pfam" id="PF00004">
    <property type="entry name" value="AAA"/>
    <property type="match status" value="1"/>
</dbReference>
<evidence type="ECO:0000256" key="2">
    <source>
        <dbReference type="ARBA" id="ARBA00022741"/>
    </source>
</evidence>
<evidence type="ECO:0000313" key="6">
    <source>
        <dbReference type="Proteomes" id="UP000559010"/>
    </source>
</evidence>
<comment type="caution">
    <text evidence="5">The sequence shown here is derived from an EMBL/GenBank/DDBJ whole genome shotgun (WGS) entry which is preliminary data.</text>
</comment>
<dbReference type="Gene3D" id="3.40.50.300">
    <property type="entry name" value="P-loop containing nucleotide triphosphate hydrolases"/>
    <property type="match status" value="1"/>
</dbReference>
<sequence length="450" mass="51625">MVNEALKYNANDLQKELDWFKEILKTRSLLNSKQECKYKSVYEINPPLFNNSKSEYAKFIKKHKLGFEERFLLILSLTPHIKPELLDIFLVKNENTNQIYTEFGGRKGNTHLGFLPTGETAMFILAGNDLSKRFALQKVFDGSQLLAKESILWLEETAKGEPALSGSLIISREILDLFTLGEDRKPGFSSEFPAKLLSTRMEWSDVVLTPQAEEQLAEIESWIEHHHVLLNQWDMGKMVKPGYRTLFYGPPGTGKTLTAALLGKKTGRDVYRIDLSQMVSKYIGETEKNLAKVFDRAENKEWILFFDEADALFGNRTSTKDAHDRYANQQVSYLLQRIEDYNGLVILASNLKTNIDEAFMRRFQSMIHFPLPGKDERYLLWKNGFSKSARLSEQIDLEEIAEKYEISGGVIINVIQLCSLKAISRQSNEIQLQDIVAGVKREYGKNRRTV</sequence>
<dbReference type="InterPro" id="IPR003593">
    <property type="entry name" value="AAA+_ATPase"/>
</dbReference>
<dbReference type="InterPro" id="IPR027417">
    <property type="entry name" value="P-loop_NTPase"/>
</dbReference>
<feature type="domain" description="AAA+ ATPase" evidence="4">
    <location>
        <begin position="241"/>
        <end position="373"/>
    </location>
</feature>
<dbReference type="GO" id="GO:0016887">
    <property type="term" value="F:ATP hydrolysis activity"/>
    <property type="evidence" value="ECO:0007669"/>
    <property type="project" value="InterPro"/>
</dbReference>
<evidence type="ECO:0000256" key="3">
    <source>
        <dbReference type="ARBA" id="ARBA00022840"/>
    </source>
</evidence>
<protein>
    <submittedName>
        <fullName evidence="5">ATP-binding protein</fullName>
    </submittedName>
</protein>
<accession>A0A848J580</accession>
<evidence type="ECO:0000256" key="1">
    <source>
        <dbReference type="ARBA" id="ARBA00006914"/>
    </source>
</evidence>
<name>A0A848J580_9BACT</name>
<gene>
    <name evidence="5" type="ORF">HH304_14780</name>
</gene>
<dbReference type="PANTHER" id="PTHR23073">
    <property type="entry name" value="26S PROTEASOME REGULATORY SUBUNIT"/>
    <property type="match status" value="1"/>
</dbReference>
<dbReference type="GO" id="GO:0005524">
    <property type="term" value="F:ATP binding"/>
    <property type="evidence" value="ECO:0007669"/>
    <property type="project" value="UniProtKB-KW"/>
</dbReference>
<keyword evidence="6" id="KW-1185">Reference proteome</keyword>
<dbReference type="InterPro" id="IPR050221">
    <property type="entry name" value="26S_Proteasome_ATPase"/>
</dbReference>
<proteinExistence type="inferred from homology"/>
<keyword evidence="3 5" id="KW-0067">ATP-binding</keyword>
<dbReference type="SUPFAM" id="SSF52540">
    <property type="entry name" value="P-loop containing nucleoside triphosphate hydrolases"/>
    <property type="match status" value="1"/>
</dbReference>
<evidence type="ECO:0000313" key="5">
    <source>
        <dbReference type="EMBL" id="NMM49670.1"/>
    </source>
</evidence>
<organism evidence="5 6">
    <name type="scientific">Marinigracilibium pacificum</name>
    <dbReference type="NCBI Taxonomy" id="2729599"/>
    <lineage>
        <taxon>Bacteria</taxon>
        <taxon>Pseudomonadati</taxon>
        <taxon>Bacteroidota</taxon>
        <taxon>Cytophagia</taxon>
        <taxon>Cytophagales</taxon>
        <taxon>Flammeovirgaceae</taxon>
        <taxon>Marinigracilibium</taxon>
    </lineage>
</organism>
<reference evidence="5 6" key="1">
    <citation type="submission" date="2020-04" db="EMBL/GenBank/DDBJ databases">
        <title>Flammeovirgaceae bacterium KN852 isolated from deep sea.</title>
        <authorList>
            <person name="Zhang D.-C."/>
        </authorList>
    </citation>
    <scope>NUCLEOTIDE SEQUENCE [LARGE SCALE GENOMIC DNA]</scope>
    <source>
        <strain evidence="5 6">KN852</strain>
    </source>
</reference>
<dbReference type="RefSeq" id="WP_169683007.1">
    <property type="nucleotide sequence ID" value="NZ_JABBNU010000009.1"/>
</dbReference>
<dbReference type="InterPro" id="IPR003959">
    <property type="entry name" value="ATPase_AAA_core"/>
</dbReference>
<keyword evidence="2" id="KW-0547">Nucleotide-binding</keyword>